<dbReference type="PANTHER" id="PTHR12289:SF77">
    <property type="entry name" value="METAXIN-2"/>
    <property type="match status" value="1"/>
</dbReference>
<dbReference type="InterPro" id="IPR036282">
    <property type="entry name" value="Glutathione-S-Trfase_C_sf"/>
</dbReference>
<sequence>MEGEGEEEGEEGEEDEEDEDHVFTSASMGASLAFGVYLRNPSYTPRVVSPDSLPLSLPRPLRQFFGLFPLYTHPAVASLDHARRVTSPTLWIHVPWRSDADVLSSDVECLKWQAYLALRGLSDVSVRWDVSVDGALDARLPNLHVPLKTLPGASDEVKASDDGEGELLPAHLIPEWVDGQVGAFDELEGYADEAAKDESRAWVALLEGNVHAALVLSQPSSTSFLSLLSPYQTQPRPLEAALTHPPAPLFGISSLLPAYGAHVDVDAIEQQYKEAIGSLSERLGTDKWFLGSSSPTALDALAFAYLHSILHSKDHTLRFEVTRRVNLVAWERRVQAQVRSAFRTPSATEAS</sequence>
<dbReference type="SUPFAM" id="SSF53474">
    <property type="entry name" value="alpha/beta-Hydrolases"/>
    <property type="match status" value="1"/>
</dbReference>
<dbReference type="PANTHER" id="PTHR12289">
    <property type="entry name" value="METAXIN RELATED"/>
    <property type="match status" value="1"/>
</dbReference>
<evidence type="ECO:0000313" key="3">
    <source>
        <dbReference type="EMBL" id="PIL24445.1"/>
    </source>
</evidence>
<evidence type="ECO:0000313" key="4">
    <source>
        <dbReference type="Proteomes" id="UP000230002"/>
    </source>
</evidence>
<proteinExistence type="predicted"/>
<dbReference type="Pfam" id="PF17171">
    <property type="entry name" value="GST_C_6"/>
    <property type="match status" value="1"/>
</dbReference>
<dbReference type="InterPro" id="IPR033468">
    <property type="entry name" value="Metaxin_GST"/>
</dbReference>
<dbReference type="Proteomes" id="UP000230002">
    <property type="component" value="Unassembled WGS sequence"/>
</dbReference>
<reference evidence="3 4" key="1">
    <citation type="journal article" date="2015" name="Sci. Rep.">
        <title>Chromosome-level genome map provides insights into diverse defense mechanisms in the medicinal fungus Ganoderma sinense.</title>
        <authorList>
            <person name="Zhu Y."/>
            <person name="Xu J."/>
            <person name="Sun C."/>
            <person name="Zhou S."/>
            <person name="Xu H."/>
            <person name="Nelson D.R."/>
            <person name="Qian J."/>
            <person name="Song J."/>
            <person name="Luo H."/>
            <person name="Xiang L."/>
            <person name="Li Y."/>
            <person name="Xu Z."/>
            <person name="Ji A."/>
            <person name="Wang L."/>
            <person name="Lu S."/>
            <person name="Hayward A."/>
            <person name="Sun W."/>
            <person name="Li X."/>
            <person name="Schwartz D.C."/>
            <person name="Wang Y."/>
            <person name="Chen S."/>
        </authorList>
    </citation>
    <scope>NUCLEOTIDE SEQUENCE [LARGE SCALE GENOMIC DNA]</scope>
    <source>
        <strain evidence="3 4">ZZ0214-1</strain>
    </source>
</reference>
<dbReference type="OrthoDB" id="198787at2759"/>
<dbReference type="STRING" id="1077348.A0A2G8RSF5"/>
<evidence type="ECO:0000259" key="2">
    <source>
        <dbReference type="Pfam" id="PF17171"/>
    </source>
</evidence>
<feature type="compositionally biased region" description="Acidic residues" evidence="1">
    <location>
        <begin position="1"/>
        <end position="20"/>
    </location>
</feature>
<evidence type="ECO:0000256" key="1">
    <source>
        <dbReference type="SAM" id="MobiDB-lite"/>
    </source>
</evidence>
<keyword evidence="4" id="KW-1185">Reference proteome</keyword>
<dbReference type="GO" id="GO:0007005">
    <property type="term" value="P:mitochondrion organization"/>
    <property type="evidence" value="ECO:0007669"/>
    <property type="project" value="TreeGrafter"/>
</dbReference>
<dbReference type="SUPFAM" id="SSF47616">
    <property type="entry name" value="GST C-terminal domain-like"/>
    <property type="match status" value="1"/>
</dbReference>
<dbReference type="InterPro" id="IPR029058">
    <property type="entry name" value="AB_hydrolase_fold"/>
</dbReference>
<dbReference type="GO" id="GO:0001401">
    <property type="term" value="C:SAM complex"/>
    <property type="evidence" value="ECO:0007669"/>
    <property type="project" value="TreeGrafter"/>
</dbReference>
<feature type="region of interest" description="Disordered" evidence="1">
    <location>
        <begin position="1"/>
        <end position="21"/>
    </location>
</feature>
<dbReference type="InterPro" id="IPR050931">
    <property type="entry name" value="Mito_Protein_Transport_Metaxin"/>
</dbReference>
<dbReference type="AlphaFoldDB" id="A0A2G8RSF5"/>
<feature type="domain" description="Metaxin glutathione S-transferase" evidence="2">
    <location>
        <begin position="273"/>
        <end position="334"/>
    </location>
</feature>
<dbReference type="EMBL" id="AYKW01000067">
    <property type="protein sequence ID" value="PIL24445.1"/>
    <property type="molecule type" value="Genomic_DNA"/>
</dbReference>
<organism evidence="3 4">
    <name type="scientific">Ganoderma sinense ZZ0214-1</name>
    <dbReference type="NCBI Taxonomy" id="1077348"/>
    <lineage>
        <taxon>Eukaryota</taxon>
        <taxon>Fungi</taxon>
        <taxon>Dikarya</taxon>
        <taxon>Basidiomycota</taxon>
        <taxon>Agaricomycotina</taxon>
        <taxon>Agaricomycetes</taxon>
        <taxon>Polyporales</taxon>
        <taxon>Polyporaceae</taxon>
        <taxon>Ganoderma</taxon>
    </lineage>
</organism>
<accession>A0A2G8RSF5</accession>
<protein>
    <recommendedName>
        <fullName evidence="2">Metaxin glutathione S-transferase domain-containing protein</fullName>
    </recommendedName>
</protein>
<name>A0A2G8RSF5_9APHY</name>
<comment type="caution">
    <text evidence="3">The sequence shown here is derived from an EMBL/GenBank/DDBJ whole genome shotgun (WGS) entry which is preliminary data.</text>
</comment>
<gene>
    <name evidence="3" type="ORF">GSI_14199</name>
</gene>